<dbReference type="EMBL" id="BOOW01000036">
    <property type="protein sequence ID" value="GII95499.1"/>
    <property type="molecule type" value="Genomic_DNA"/>
</dbReference>
<accession>A0A919RNZ2</accession>
<dbReference type="Proteomes" id="UP000606172">
    <property type="component" value="Unassembled WGS sequence"/>
</dbReference>
<keyword evidence="2" id="KW-1185">Reference proteome</keyword>
<gene>
    <name evidence="1" type="ORF">Ssi02_57300</name>
</gene>
<proteinExistence type="predicted"/>
<organism evidence="1 2">
    <name type="scientific">Sinosporangium siamense</name>
    <dbReference type="NCBI Taxonomy" id="1367973"/>
    <lineage>
        <taxon>Bacteria</taxon>
        <taxon>Bacillati</taxon>
        <taxon>Actinomycetota</taxon>
        <taxon>Actinomycetes</taxon>
        <taxon>Streptosporangiales</taxon>
        <taxon>Streptosporangiaceae</taxon>
        <taxon>Sinosporangium</taxon>
    </lineage>
</organism>
<reference evidence="1" key="1">
    <citation type="submission" date="2021-01" db="EMBL/GenBank/DDBJ databases">
        <title>Whole genome shotgun sequence of Sinosporangium siamense NBRC 109515.</title>
        <authorList>
            <person name="Komaki H."/>
            <person name="Tamura T."/>
        </authorList>
    </citation>
    <scope>NUCLEOTIDE SEQUENCE</scope>
    <source>
        <strain evidence="1">NBRC 109515</strain>
    </source>
</reference>
<dbReference type="AlphaFoldDB" id="A0A919RNZ2"/>
<protein>
    <submittedName>
        <fullName evidence="1">Uncharacterized protein</fullName>
    </submittedName>
</protein>
<evidence type="ECO:0000313" key="1">
    <source>
        <dbReference type="EMBL" id="GII95499.1"/>
    </source>
</evidence>
<name>A0A919RNZ2_9ACTN</name>
<sequence length="99" mass="10945">MLVVLSASDAQCRWCSLPVVLSASGALCRWCSVLVVPCRQWCTVQVVLMQVVLMRVVPGRVGSAVPDPTQVVPRVWAGWLCRNEVAWPAPPYRRGAQRD</sequence>
<evidence type="ECO:0000313" key="2">
    <source>
        <dbReference type="Proteomes" id="UP000606172"/>
    </source>
</evidence>
<comment type="caution">
    <text evidence="1">The sequence shown here is derived from an EMBL/GenBank/DDBJ whole genome shotgun (WGS) entry which is preliminary data.</text>
</comment>